<dbReference type="RefSeq" id="WP_104519730.1">
    <property type="nucleotide sequence ID" value="NZ_NHRY01000162.1"/>
</dbReference>
<dbReference type="SUPFAM" id="SSF47413">
    <property type="entry name" value="lambda repressor-like DNA-binding domains"/>
    <property type="match status" value="1"/>
</dbReference>
<dbReference type="InterPro" id="IPR010982">
    <property type="entry name" value="Lambda_DNA-bd_dom_sf"/>
</dbReference>
<dbReference type="Gene3D" id="2.10.109.10">
    <property type="entry name" value="Umud Fragment, subunit A"/>
    <property type="match status" value="1"/>
</dbReference>
<dbReference type="InterPro" id="IPR036286">
    <property type="entry name" value="LexA/Signal_pep-like_sf"/>
</dbReference>
<comment type="caution">
    <text evidence="6">The sequence shown here is derived from an EMBL/GenBank/DDBJ whole genome shotgun (WGS) entry which is preliminary data.</text>
</comment>
<dbReference type="SMART" id="SM00530">
    <property type="entry name" value="HTH_XRE"/>
    <property type="match status" value="1"/>
</dbReference>
<dbReference type="Proteomes" id="UP000239724">
    <property type="component" value="Unassembled WGS sequence"/>
</dbReference>
<dbReference type="GO" id="GO:0003677">
    <property type="term" value="F:DNA binding"/>
    <property type="evidence" value="ECO:0007669"/>
    <property type="project" value="UniProtKB-KW"/>
</dbReference>
<keyword evidence="3" id="KW-0804">Transcription</keyword>
<feature type="region of interest" description="Disordered" evidence="4">
    <location>
        <begin position="1"/>
        <end position="36"/>
    </location>
</feature>
<dbReference type="AlphaFoldDB" id="A0A2S6NDQ8"/>
<name>A0A2S6NDQ8_RHOGL</name>
<evidence type="ECO:0000259" key="5">
    <source>
        <dbReference type="PROSITE" id="PS50943"/>
    </source>
</evidence>
<dbReference type="CDD" id="cd06529">
    <property type="entry name" value="S24_LexA-like"/>
    <property type="match status" value="1"/>
</dbReference>
<reference evidence="6 7" key="1">
    <citation type="journal article" date="2018" name="Arch. Microbiol.">
        <title>New insights into the metabolic potential of the phototrophic purple bacterium Rhodopila globiformis DSM 161(T) from its draft genome sequence and evidence for a vanadium-dependent nitrogenase.</title>
        <authorList>
            <person name="Imhoff J.F."/>
            <person name="Rahn T."/>
            <person name="Kunzel S."/>
            <person name="Neulinger S.C."/>
        </authorList>
    </citation>
    <scope>NUCLEOTIDE SEQUENCE [LARGE SCALE GENOMIC DNA]</scope>
    <source>
        <strain evidence="6 7">DSM 161</strain>
    </source>
</reference>
<dbReference type="OrthoDB" id="7219726at2"/>
<gene>
    <name evidence="6" type="ORF">CCS01_15425</name>
</gene>
<dbReference type="Pfam" id="PF01381">
    <property type="entry name" value="HTH_3"/>
    <property type="match status" value="1"/>
</dbReference>
<dbReference type="PANTHER" id="PTHR40661">
    <property type="match status" value="1"/>
</dbReference>
<dbReference type="PANTHER" id="PTHR40661:SF3">
    <property type="entry name" value="FELS-1 PROPHAGE TRANSCRIPTIONAL REGULATOR"/>
    <property type="match status" value="1"/>
</dbReference>
<keyword evidence="1" id="KW-0805">Transcription regulation</keyword>
<evidence type="ECO:0000256" key="1">
    <source>
        <dbReference type="ARBA" id="ARBA00023015"/>
    </source>
</evidence>
<dbReference type="PROSITE" id="PS50943">
    <property type="entry name" value="HTH_CROC1"/>
    <property type="match status" value="1"/>
</dbReference>
<keyword evidence="7" id="KW-1185">Reference proteome</keyword>
<evidence type="ECO:0000256" key="3">
    <source>
        <dbReference type="ARBA" id="ARBA00023163"/>
    </source>
</evidence>
<accession>A0A2S6NDQ8</accession>
<evidence type="ECO:0000256" key="4">
    <source>
        <dbReference type="SAM" id="MobiDB-lite"/>
    </source>
</evidence>
<protein>
    <recommendedName>
        <fullName evidence="5">HTH cro/C1-type domain-containing protein</fullName>
    </recommendedName>
</protein>
<proteinExistence type="predicted"/>
<dbReference type="InterPro" id="IPR015927">
    <property type="entry name" value="Peptidase_S24_S26A/B/C"/>
</dbReference>
<dbReference type="InterPro" id="IPR001387">
    <property type="entry name" value="Cro/C1-type_HTH"/>
</dbReference>
<sequence>MKRPRTQPEHGSPPEWSRKPSLPQDGSAREAESASAAGADKLAFVSRLQTILAHWPSADRLARAMGVSPSAFRKWLKGEAEPSRERLVALARVAGVSIAWLAQGEGPAPVFETVSGPRRRLPYQDPGPGVDPGQFVLLPKQHDGVGTHPAAPMFGFLALHHDWVRTAFGAEPDNLLLEIATDDAMRPTIRNGDTMLVDTADRTLRNGGVYLLQINDHRLARRVQRKHEGSLVLISDNSVYHPDVIDPGAAAHVVVIGRVVWVGGAV</sequence>
<evidence type="ECO:0000313" key="7">
    <source>
        <dbReference type="Proteomes" id="UP000239724"/>
    </source>
</evidence>
<dbReference type="SUPFAM" id="SSF51306">
    <property type="entry name" value="LexA/Signal peptidase"/>
    <property type="match status" value="1"/>
</dbReference>
<evidence type="ECO:0000313" key="6">
    <source>
        <dbReference type="EMBL" id="PPQ32731.1"/>
    </source>
</evidence>
<evidence type="ECO:0000256" key="2">
    <source>
        <dbReference type="ARBA" id="ARBA00023125"/>
    </source>
</evidence>
<dbReference type="Pfam" id="PF00717">
    <property type="entry name" value="Peptidase_S24"/>
    <property type="match status" value="1"/>
</dbReference>
<dbReference type="Gene3D" id="1.10.260.40">
    <property type="entry name" value="lambda repressor-like DNA-binding domains"/>
    <property type="match status" value="1"/>
</dbReference>
<keyword evidence="2" id="KW-0238">DNA-binding</keyword>
<organism evidence="6 7">
    <name type="scientific">Rhodopila globiformis</name>
    <name type="common">Rhodopseudomonas globiformis</name>
    <dbReference type="NCBI Taxonomy" id="1071"/>
    <lineage>
        <taxon>Bacteria</taxon>
        <taxon>Pseudomonadati</taxon>
        <taxon>Pseudomonadota</taxon>
        <taxon>Alphaproteobacteria</taxon>
        <taxon>Acetobacterales</taxon>
        <taxon>Acetobacteraceae</taxon>
        <taxon>Rhodopila</taxon>
    </lineage>
</organism>
<dbReference type="InterPro" id="IPR039418">
    <property type="entry name" value="LexA-like"/>
</dbReference>
<dbReference type="EMBL" id="NHRY01000162">
    <property type="protein sequence ID" value="PPQ32731.1"/>
    <property type="molecule type" value="Genomic_DNA"/>
</dbReference>
<feature type="domain" description="HTH cro/C1-type" evidence="5">
    <location>
        <begin position="61"/>
        <end position="101"/>
    </location>
</feature>
<dbReference type="CDD" id="cd00093">
    <property type="entry name" value="HTH_XRE"/>
    <property type="match status" value="1"/>
</dbReference>